<evidence type="ECO:0008006" key="4">
    <source>
        <dbReference type="Google" id="ProtNLM"/>
    </source>
</evidence>
<feature type="transmembrane region" description="Helical" evidence="1">
    <location>
        <begin position="300"/>
        <end position="318"/>
    </location>
</feature>
<dbReference type="Proteomes" id="UP000248410">
    <property type="component" value="Chromosome"/>
</dbReference>
<feature type="transmembrane region" description="Helical" evidence="1">
    <location>
        <begin position="154"/>
        <end position="175"/>
    </location>
</feature>
<keyword evidence="3" id="KW-1185">Reference proteome</keyword>
<evidence type="ECO:0000256" key="1">
    <source>
        <dbReference type="SAM" id="Phobius"/>
    </source>
</evidence>
<feature type="transmembrane region" description="Helical" evidence="1">
    <location>
        <begin position="187"/>
        <end position="204"/>
    </location>
</feature>
<dbReference type="KEGG" id="asul:DFR86_00940"/>
<evidence type="ECO:0000313" key="2">
    <source>
        <dbReference type="EMBL" id="AWR96248.1"/>
    </source>
</evidence>
<evidence type="ECO:0000313" key="3">
    <source>
        <dbReference type="Proteomes" id="UP000248410"/>
    </source>
</evidence>
<keyword evidence="1" id="KW-0472">Membrane</keyword>
<organism evidence="2 3">
    <name type="scientific">Acidianus sulfidivorans JP7</name>
    <dbReference type="NCBI Taxonomy" id="619593"/>
    <lineage>
        <taxon>Archaea</taxon>
        <taxon>Thermoproteota</taxon>
        <taxon>Thermoprotei</taxon>
        <taxon>Sulfolobales</taxon>
        <taxon>Sulfolobaceae</taxon>
        <taxon>Acidianus</taxon>
    </lineage>
</organism>
<feature type="transmembrane region" description="Helical" evidence="1">
    <location>
        <begin position="210"/>
        <end position="226"/>
    </location>
</feature>
<feature type="transmembrane region" description="Helical" evidence="1">
    <location>
        <begin position="22"/>
        <end position="40"/>
    </location>
</feature>
<feature type="transmembrane region" description="Helical" evidence="1">
    <location>
        <begin position="61"/>
        <end position="81"/>
    </location>
</feature>
<feature type="transmembrane region" description="Helical" evidence="1">
    <location>
        <begin position="101"/>
        <end position="119"/>
    </location>
</feature>
<gene>
    <name evidence="2" type="ORF">DFR86_00940</name>
</gene>
<feature type="transmembrane region" description="Helical" evidence="1">
    <location>
        <begin position="690"/>
        <end position="710"/>
    </location>
</feature>
<name>A0A2U9IJN3_9CREN</name>
<feature type="transmembrane region" description="Helical" evidence="1">
    <location>
        <begin position="330"/>
        <end position="349"/>
    </location>
</feature>
<keyword evidence="1" id="KW-1133">Transmembrane helix</keyword>
<accession>A0A2U9IJN3</accession>
<feature type="transmembrane region" description="Helical" evidence="1">
    <location>
        <begin position="233"/>
        <end position="250"/>
    </location>
</feature>
<reference evidence="2 3" key="1">
    <citation type="submission" date="2018-05" db="EMBL/GenBank/DDBJ databases">
        <title>Complete Genome Sequences of Extremely Thermoacidophilic, Metal-Mobilizing Type-Strain Members of the Archaeal Family Sulfolobaceae: Acidianus brierleyi DSM-1651T, Acidianus sulfidivorans DSM-18786T, Metallosphaera hakonensis DSM-7519T, and Metallosphaera prunae DSM-10039T.</title>
        <authorList>
            <person name="Counts J.A."/>
            <person name="Kelly R.M."/>
        </authorList>
    </citation>
    <scope>NUCLEOTIDE SEQUENCE [LARGE SCALE GENOMIC DNA]</scope>
    <source>
        <strain evidence="2 3">JP7</strain>
    </source>
</reference>
<proteinExistence type="predicted"/>
<protein>
    <recommendedName>
        <fullName evidence="4">Membrane protein 6-pyruvoyl-tetrahydropterin synthase-related domain-containing protein</fullName>
    </recommendedName>
</protein>
<feature type="transmembrane region" description="Helical" evidence="1">
    <location>
        <begin position="380"/>
        <end position="399"/>
    </location>
</feature>
<feature type="transmembrane region" description="Helical" evidence="1">
    <location>
        <begin position="406"/>
        <end position="428"/>
    </location>
</feature>
<keyword evidence="1" id="KW-0812">Transmembrane</keyword>
<dbReference type="AlphaFoldDB" id="A0A2U9IJN3"/>
<dbReference type="EMBL" id="CP029288">
    <property type="protein sequence ID" value="AWR96248.1"/>
    <property type="molecule type" value="Genomic_DNA"/>
</dbReference>
<feature type="transmembrane region" description="Helical" evidence="1">
    <location>
        <begin position="131"/>
        <end position="148"/>
    </location>
</feature>
<sequence>MLYFVPFSNVSVSSLVKKYRDVLILFLINIILSIDFTRFNNFYGTDATIFPYNNPIVAQKYYYATFVGYYPWLNSISGFQLSTFIEYILVYLFSNIPFSDTFFTLFLSFIGSCFVYLLIKDILTNVTRNGFLVTFSAYLGSIFYLLSPNLGNDIYSVPLTTIYINAFLPVLIYSIRKYFLSNTYVDITIYFLTIIPIFIIIYYIAIPIYAFSLAVLIGFITIFYVIETLKQRHYLKVLIILSTTLGYIYLKFPQLIDIYKSFVNPDFLQGSFQYWVANSYCQPLYLTILGLRANQIADNYLLFSFSLILFIISVYFILSNKLSKDMEINVIFLLALIFAFLYSMPNVPFSKFWESLFFKFPILSALRTQYVEVTPFQNLLQAYLIGFGSYSVVVSVNNIKRKLSRTVLFVIPVMTIIGISIVSPINILSGGSYVVIPNSFFQTINYLNEQGSNFSVLVVPISATENGESWYHGPSLFPLFLKPQTILGGGYYSLTNYIRGILCDAYFDIYYGNVTNHSIKYVKNVFYLFNIQYIVVEKDYNSSIYPTYPSGWTFSQLQNGVNLYEKANINKLVLNNTDYEIYRTNINSSFAFYSNYNYTLNYLINSTNITSLLHPLEVRVISPLNYIIKISPEEINKTIYLYFMIPYSSQWRIFGAEVLSNSSIQGYSLFKIEPQNGTIQIIYIYSNYDYVYLELFTIFVLPFLIGMILYRFRNDIGKKFYNKNFKFIITIGK</sequence>